<dbReference type="InterPro" id="IPR008965">
    <property type="entry name" value="CBM2/CBM3_carb-bd_dom_sf"/>
</dbReference>
<dbReference type="Gene3D" id="2.60.40.680">
    <property type="match status" value="1"/>
</dbReference>
<name>A0A382XW86_9ZZZZ</name>
<gene>
    <name evidence="2" type="ORF">METZ01_LOCUS427789</name>
</gene>
<feature type="non-terminal residue" evidence="2">
    <location>
        <position position="152"/>
    </location>
</feature>
<dbReference type="CDD" id="cd08547">
    <property type="entry name" value="Type_II_cohesin"/>
    <property type="match status" value="1"/>
</dbReference>
<dbReference type="GO" id="GO:0000272">
    <property type="term" value="P:polysaccharide catabolic process"/>
    <property type="evidence" value="ECO:0007669"/>
    <property type="project" value="InterPro"/>
</dbReference>
<feature type="non-terminal residue" evidence="2">
    <location>
        <position position="1"/>
    </location>
</feature>
<protein>
    <recommendedName>
        <fullName evidence="1">Cohesin domain-containing protein</fullName>
    </recommendedName>
</protein>
<accession>A0A382XW86</accession>
<dbReference type="Pfam" id="PF00963">
    <property type="entry name" value="Cohesin"/>
    <property type="match status" value="1"/>
</dbReference>
<sequence length="152" mass="15623">VGCVELPTEAYDNPLDKQAQSEEGIAPPALVFSPDSVSVNSGNAVTVNAYVMGAENLRGAHLQIDYDNSLVSFTAVTIGDLFSGGTESLVIAEDKSDNGLLDVYISFGGASSLSVSGNGNIANITFSTLAVGKTVLTFTSASELADPDDNTI</sequence>
<evidence type="ECO:0000259" key="1">
    <source>
        <dbReference type="Pfam" id="PF00963"/>
    </source>
</evidence>
<dbReference type="AlphaFoldDB" id="A0A382XW86"/>
<evidence type="ECO:0000313" key="2">
    <source>
        <dbReference type="EMBL" id="SVD74935.1"/>
    </source>
</evidence>
<organism evidence="2">
    <name type="scientific">marine metagenome</name>
    <dbReference type="NCBI Taxonomy" id="408172"/>
    <lineage>
        <taxon>unclassified sequences</taxon>
        <taxon>metagenomes</taxon>
        <taxon>ecological metagenomes</taxon>
    </lineage>
</organism>
<feature type="domain" description="Cohesin" evidence="1">
    <location>
        <begin position="32"/>
        <end position="147"/>
    </location>
</feature>
<dbReference type="GO" id="GO:0030246">
    <property type="term" value="F:carbohydrate binding"/>
    <property type="evidence" value="ECO:0007669"/>
    <property type="project" value="InterPro"/>
</dbReference>
<dbReference type="SUPFAM" id="SSF49384">
    <property type="entry name" value="Carbohydrate-binding domain"/>
    <property type="match status" value="1"/>
</dbReference>
<dbReference type="EMBL" id="UINC01170741">
    <property type="protein sequence ID" value="SVD74935.1"/>
    <property type="molecule type" value="Genomic_DNA"/>
</dbReference>
<dbReference type="InterPro" id="IPR002102">
    <property type="entry name" value="Cohesin_dom"/>
</dbReference>
<reference evidence="2" key="1">
    <citation type="submission" date="2018-05" db="EMBL/GenBank/DDBJ databases">
        <authorList>
            <person name="Lanie J.A."/>
            <person name="Ng W.-L."/>
            <person name="Kazmierczak K.M."/>
            <person name="Andrzejewski T.M."/>
            <person name="Davidsen T.M."/>
            <person name="Wayne K.J."/>
            <person name="Tettelin H."/>
            <person name="Glass J.I."/>
            <person name="Rusch D."/>
            <person name="Podicherti R."/>
            <person name="Tsui H.-C.T."/>
            <person name="Winkler M.E."/>
        </authorList>
    </citation>
    <scope>NUCLEOTIDE SEQUENCE</scope>
</reference>
<proteinExistence type="predicted"/>